<feature type="chain" id="PRO_5035233746" description="PASTA domain-containing protein" evidence="1">
    <location>
        <begin position="25"/>
        <end position="97"/>
    </location>
</feature>
<accession>A0A8J6ZDD0</accession>
<feature type="signal peptide" evidence="1">
    <location>
        <begin position="1"/>
        <end position="24"/>
    </location>
</feature>
<name>A0A8J6ZDD0_9RHOB</name>
<keyword evidence="3" id="KW-1185">Reference proteome</keyword>
<evidence type="ECO:0000256" key="1">
    <source>
        <dbReference type="SAM" id="SignalP"/>
    </source>
</evidence>
<comment type="caution">
    <text evidence="2">The sequence shown here is derived from an EMBL/GenBank/DDBJ whole genome shotgun (WGS) entry which is preliminary data.</text>
</comment>
<evidence type="ECO:0000313" key="3">
    <source>
        <dbReference type="Proteomes" id="UP000609121"/>
    </source>
</evidence>
<protein>
    <recommendedName>
        <fullName evidence="4">PASTA domain-containing protein</fullName>
    </recommendedName>
</protein>
<dbReference type="PROSITE" id="PS51257">
    <property type="entry name" value="PROKAR_LIPOPROTEIN"/>
    <property type="match status" value="1"/>
</dbReference>
<dbReference type="Proteomes" id="UP000609121">
    <property type="component" value="Unassembled WGS sequence"/>
</dbReference>
<evidence type="ECO:0008006" key="4">
    <source>
        <dbReference type="Google" id="ProtNLM"/>
    </source>
</evidence>
<dbReference type="EMBL" id="JACVXA010000068">
    <property type="protein sequence ID" value="MBE3640016.1"/>
    <property type="molecule type" value="Genomic_DNA"/>
</dbReference>
<proteinExistence type="predicted"/>
<evidence type="ECO:0000313" key="2">
    <source>
        <dbReference type="EMBL" id="MBE3640016.1"/>
    </source>
</evidence>
<dbReference type="AlphaFoldDB" id="A0A8J6ZDD0"/>
<gene>
    <name evidence="2" type="ORF">ICN82_17570</name>
</gene>
<sequence>MPWPKILPAAVLLCLVAGCGGPRAPVAVPSVTAANLSPLLGLPFGTAIDQVEALGYERVRGRGSGSYWSEPRSGRCARLGRGRGRLTSVMMLPRDEC</sequence>
<keyword evidence="1" id="KW-0732">Signal</keyword>
<dbReference type="RefSeq" id="WP_193185422.1">
    <property type="nucleotide sequence ID" value="NZ_JACVXA010000068.1"/>
</dbReference>
<organism evidence="2 3">
    <name type="scientific">Mangrovicoccus algicola</name>
    <dbReference type="NCBI Taxonomy" id="2771008"/>
    <lineage>
        <taxon>Bacteria</taxon>
        <taxon>Pseudomonadati</taxon>
        <taxon>Pseudomonadota</taxon>
        <taxon>Alphaproteobacteria</taxon>
        <taxon>Rhodobacterales</taxon>
        <taxon>Paracoccaceae</taxon>
        <taxon>Mangrovicoccus</taxon>
    </lineage>
</organism>
<reference evidence="2" key="1">
    <citation type="submission" date="2020-09" db="EMBL/GenBank/DDBJ databases">
        <title>A novel bacterium of genus Mangrovicoccus, isolated from South China Sea.</title>
        <authorList>
            <person name="Huang H."/>
            <person name="Mo K."/>
            <person name="Hu Y."/>
        </authorList>
    </citation>
    <scope>NUCLEOTIDE SEQUENCE</scope>
    <source>
        <strain evidence="2">HB182678</strain>
    </source>
</reference>